<accession>A0A1U7H5A0</accession>
<proteinExistence type="inferred from homology"/>
<dbReference type="Gene3D" id="2.40.30.60">
    <property type="entry name" value="RimM"/>
    <property type="match status" value="1"/>
</dbReference>
<keyword evidence="10" id="KW-1185">Reference proteome</keyword>
<dbReference type="SUPFAM" id="SSF50447">
    <property type="entry name" value="Translation proteins"/>
    <property type="match status" value="1"/>
</dbReference>
<dbReference type="PANTHER" id="PTHR33692">
    <property type="entry name" value="RIBOSOME MATURATION FACTOR RIMM"/>
    <property type="match status" value="1"/>
</dbReference>
<comment type="similarity">
    <text evidence="5">Belongs to the RimM family.</text>
</comment>
<dbReference type="SUPFAM" id="SSF50346">
    <property type="entry name" value="PRC-barrel domain"/>
    <property type="match status" value="1"/>
</dbReference>
<dbReference type="EMBL" id="MRCA01000001">
    <property type="protein sequence ID" value="OKH16455.1"/>
    <property type="molecule type" value="Genomic_DNA"/>
</dbReference>
<evidence type="ECO:0000259" key="7">
    <source>
        <dbReference type="Pfam" id="PF01782"/>
    </source>
</evidence>
<dbReference type="AlphaFoldDB" id="A0A1U7H5A0"/>
<organism evidence="9 10">
    <name type="scientific">Fischerella major NIES-592</name>
    <dbReference type="NCBI Taxonomy" id="210994"/>
    <lineage>
        <taxon>Bacteria</taxon>
        <taxon>Bacillati</taxon>
        <taxon>Cyanobacteriota</taxon>
        <taxon>Cyanophyceae</taxon>
        <taxon>Nostocales</taxon>
        <taxon>Hapalosiphonaceae</taxon>
        <taxon>Fischerella</taxon>
    </lineage>
</organism>
<evidence type="ECO:0000256" key="3">
    <source>
        <dbReference type="ARBA" id="ARBA00022552"/>
    </source>
</evidence>
<dbReference type="Proteomes" id="UP000186391">
    <property type="component" value="Unassembled WGS sequence"/>
</dbReference>
<evidence type="ECO:0000256" key="2">
    <source>
        <dbReference type="ARBA" id="ARBA00022517"/>
    </source>
</evidence>
<keyword evidence="1 5" id="KW-0963">Cytoplasm</keyword>
<feature type="domain" description="RimM N-terminal" evidence="7">
    <location>
        <begin position="50"/>
        <end position="132"/>
    </location>
</feature>
<dbReference type="InterPro" id="IPR009000">
    <property type="entry name" value="Transl_B-barrel_sf"/>
</dbReference>
<dbReference type="InterPro" id="IPR011961">
    <property type="entry name" value="RimM"/>
</dbReference>
<comment type="subcellular location">
    <subcellularLocation>
        <location evidence="5">Cytoplasm</location>
    </subcellularLocation>
</comment>
<dbReference type="PANTHER" id="PTHR33692:SF1">
    <property type="entry name" value="RIBOSOME MATURATION FACTOR RIMM"/>
    <property type="match status" value="1"/>
</dbReference>
<feature type="domain" description="Ribosome maturation factor RimM PRC barrel" evidence="8">
    <location>
        <begin position="148"/>
        <end position="215"/>
    </location>
</feature>
<dbReference type="GO" id="GO:0042274">
    <property type="term" value="P:ribosomal small subunit biogenesis"/>
    <property type="evidence" value="ECO:0007669"/>
    <property type="project" value="UniProtKB-UniRule"/>
</dbReference>
<keyword evidence="4 5" id="KW-0143">Chaperone</keyword>
<comment type="function">
    <text evidence="5">An accessory protein needed during the final step in the assembly of 30S ribosomal subunit, possibly for assembly of the head region. Essential for efficient processing of 16S rRNA. May be needed both before and after RbfA during the maturation of 16S rRNA. It has affinity for free ribosomal 30S subunits but not for 70S ribosomes.</text>
</comment>
<evidence type="ECO:0000256" key="1">
    <source>
        <dbReference type="ARBA" id="ARBA00022490"/>
    </source>
</evidence>
<dbReference type="NCBIfam" id="TIGR02273">
    <property type="entry name" value="16S_RimM"/>
    <property type="match status" value="1"/>
</dbReference>
<feature type="compositionally biased region" description="Basic and acidic residues" evidence="6">
    <location>
        <begin position="1"/>
        <end position="15"/>
    </location>
</feature>
<evidence type="ECO:0000256" key="6">
    <source>
        <dbReference type="SAM" id="MobiDB-lite"/>
    </source>
</evidence>
<dbReference type="InterPro" id="IPR036976">
    <property type="entry name" value="RimM_N_sf"/>
</dbReference>
<name>A0A1U7H5A0_9CYAN</name>
<protein>
    <recommendedName>
        <fullName evidence="5">Ribosome maturation factor RimM</fullName>
    </recommendedName>
</protein>
<evidence type="ECO:0000256" key="5">
    <source>
        <dbReference type="HAMAP-Rule" id="MF_00014"/>
    </source>
</evidence>
<dbReference type="Pfam" id="PF01782">
    <property type="entry name" value="RimM"/>
    <property type="match status" value="1"/>
</dbReference>
<dbReference type="GO" id="GO:0005840">
    <property type="term" value="C:ribosome"/>
    <property type="evidence" value="ECO:0007669"/>
    <property type="project" value="InterPro"/>
</dbReference>
<comment type="caution">
    <text evidence="9">The sequence shown here is derived from an EMBL/GenBank/DDBJ whole genome shotgun (WGS) entry which is preliminary data.</text>
</comment>
<dbReference type="InterPro" id="IPR002676">
    <property type="entry name" value="RimM_N"/>
</dbReference>
<evidence type="ECO:0000256" key="4">
    <source>
        <dbReference type="ARBA" id="ARBA00023186"/>
    </source>
</evidence>
<dbReference type="InterPro" id="IPR011033">
    <property type="entry name" value="PRC_barrel-like_sf"/>
</dbReference>
<sequence>MNHEDAKNAKKSMKEKGKRRKGDRKKSDSSSSYPSMSAFVTPQLENWIEIGTIVAPQGLRGEMRVYPDSDFPERFEVPGKRWLLRAGETEPQEVELLTGRIIEGKNLYVVKLAGVDDRNQAEELRGCKLLVCASDRPQLGEDEYHVLDLIGLSVFMQESGELVGTVVDVIAAGNDLLEVKLHQQQTAVLIPFVKAIAPTVDLEAGRIEITPPPGLLEINS</sequence>
<keyword evidence="3 5" id="KW-0698">rRNA processing</keyword>
<evidence type="ECO:0000259" key="8">
    <source>
        <dbReference type="Pfam" id="PF24986"/>
    </source>
</evidence>
<dbReference type="Pfam" id="PF24986">
    <property type="entry name" value="PRC_RimM"/>
    <property type="match status" value="1"/>
</dbReference>
<evidence type="ECO:0000313" key="9">
    <source>
        <dbReference type="EMBL" id="OKH16455.1"/>
    </source>
</evidence>
<dbReference type="GO" id="GO:0005737">
    <property type="term" value="C:cytoplasm"/>
    <property type="evidence" value="ECO:0007669"/>
    <property type="project" value="UniProtKB-SubCell"/>
</dbReference>
<feature type="region of interest" description="Disordered" evidence="6">
    <location>
        <begin position="1"/>
        <end position="36"/>
    </location>
</feature>
<reference evidence="9 10" key="1">
    <citation type="submission" date="2016-11" db="EMBL/GenBank/DDBJ databases">
        <title>Draft Genome Sequences of Nine Cyanobacterial Strains from Diverse Habitats.</title>
        <authorList>
            <person name="Zhu T."/>
            <person name="Hou S."/>
            <person name="Lu X."/>
            <person name="Hess W.R."/>
        </authorList>
    </citation>
    <scope>NUCLEOTIDE SEQUENCE [LARGE SCALE GENOMIC DNA]</scope>
    <source>
        <strain evidence="9 10">NIES-592</strain>
    </source>
</reference>
<dbReference type="Gene3D" id="2.30.30.240">
    <property type="entry name" value="PRC-barrel domain"/>
    <property type="match status" value="1"/>
</dbReference>
<dbReference type="GO" id="GO:0043022">
    <property type="term" value="F:ribosome binding"/>
    <property type="evidence" value="ECO:0007669"/>
    <property type="project" value="InterPro"/>
</dbReference>
<keyword evidence="2 5" id="KW-0690">Ribosome biogenesis</keyword>
<comment type="subunit">
    <text evidence="5">Binds ribosomal protein uS19.</text>
</comment>
<dbReference type="GO" id="GO:0006364">
    <property type="term" value="P:rRNA processing"/>
    <property type="evidence" value="ECO:0007669"/>
    <property type="project" value="UniProtKB-UniRule"/>
</dbReference>
<dbReference type="InterPro" id="IPR056792">
    <property type="entry name" value="PRC_RimM"/>
</dbReference>
<comment type="domain">
    <text evidence="5">The PRC barrel domain binds ribosomal protein uS19.</text>
</comment>
<gene>
    <name evidence="5" type="primary">rimM</name>
    <name evidence="9" type="ORF">NIES592_02100</name>
</gene>
<dbReference type="HAMAP" id="MF_00014">
    <property type="entry name" value="Ribosome_mat_RimM"/>
    <property type="match status" value="1"/>
</dbReference>
<evidence type="ECO:0000313" key="10">
    <source>
        <dbReference type="Proteomes" id="UP000186391"/>
    </source>
</evidence>